<evidence type="ECO:0008006" key="3">
    <source>
        <dbReference type="Google" id="ProtNLM"/>
    </source>
</evidence>
<comment type="caution">
    <text evidence="2">The sequence shown here is derived from an EMBL/GenBank/DDBJ whole genome shotgun (WGS) entry which is preliminary data.</text>
</comment>
<reference evidence="2" key="1">
    <citation type="journal article" date="2015" name="Nature">
        <title>Complex archaea that bridge the gap between prokaryotes and eukaryotes.</title>
        <authorList>
            <person name="Spang A."/>
            <person name="Saw J.H."/>
            <person name="Jorgensen S.L."/>
            <person name="Zaremba-Niedzwiedzka K."/>
            <person name="Martijn J."/>
            <person name="Lind A.E."/>
            <person name="van Eijk R."/>
            <person name="Schleper C."/>
            <person name="Guy L."/>
            <person name="Ettema T.J."/>
        </authorList>
    </citation>
    <scope>NUCLEOTIDE SEQUENCE</scope>
</reference>
<evidence type="ECO:0000256" key="1">
    <source>
        <dbReference type="ARBA" id="ARBA00022801"/>
    </source>
</evidence>
<dbReference type="InterPro" id="IPR052382">
    <property type="entry name" value="ABHD10_acyl-thioesterase"/>
</dbReference>
<keyword evidence="1" id="KW-0378">Hydrolase</keyword>
<protein>
    <recommendedName>
        <fullName evidence="3">Serine aminopeptidase S33 domain-containing protein</fullName>
    </recommendedName>
</protein>
<dbReference type="Gene3D" id="3.40.50.1820">
    <property type="entry name" value="alpha/beta hydrolase"/>
    <property type="match status" value="1"/>
</dbReference>
<dbReference type="SUPFAM" id="SSF53474">
    <property type="entry name" value="alpha/beta-Hydrolases"/>
    <property type="match status" value="1"/>
</dbReference>
<dbReference type="InterPro" id="IPR029058">
    <property type="entry name" value="AB_hydrolase_fold"/>
</dbReference>
<dbReference type="EMBL" id="LAZR01057895">
    <property type="protein sequence ID" value="KKK71082.1"/>
    <property type="molecule type" value="Genomic_DNA"/>
</dbReference>
<dbReference type="PANTHER" id="PTHR16138">
    <property type="entry name" value="MYCOPHENOLIC ACID ACYL-GLUCURONIDE ESTERASE, MITOCHONDRIAL"/>
    <property type="match status" value="1"/>
</dbReference>
<dbReference type="GO" id="GO:0016787">
    <property type="term" value="F:hydrolase activity"/>
    <property type="evidence" value="ECO:0007669"/>
    <property type="project" value="UniProtKB-KW"/>
</dbReference>
<name>A0A0F8XQ06_9ZZZZ</name>
<dbReference type="AlphaFoldDB" id="A0A0F8XQ06"/>
<proteinExistence type="predicted"/>
<evidence type="ECO:0000313" key="2">
    <source>
        <dbReference type="EMBL" id="KKK71082.1"/>
    </source>
</evidence>
<sequence>MTSYLDTAQGRRIAYAQMAGAGPGIVFLGGFNSDMGGTKAQHLDAWAKAQGRAFLRLDYSGHGQSSGRFGPYATCYSGRAEARPVPLARSVDPRPT</sequence>
<dbReference type="PANTHER" id="PTHR16138:SF7">
    <property type="entry name" value="PALMITOYL-PROTEIN THIOESTERASE ABHD10, MITOCHONDRIAL"/>
    <property type="match status" value="1"/>
</dbReference>
<accession>A0A0F8XQ06</accession>
<organism evidence="2">
    <name type="scientific">marine sediment metagenome</name>
    <dbReference type="NCBI Taxonomy" id="412755"/>
    <lineage>
        <taxon>unclassified sequences</taxon>
        <taxon>metagenomes</taxon>
        <taxon>ecological metagenomes</taxon>
    </lineage>
</organism>
<gene>
    <name evidence="2" type="ORF">LCGC14_2917510</name>
</gene>